<comment type="caution">
    <text evidence="2">The sequence shown here is derived from an EMBL/GenBank/DDBJ whole genome shotgun (WGS) entry which is preliminary data.</text>
</comment>
<dbReference type="EMBL" id="CABO01000021">
    <property type="protein sequence ID" value="CBI01694.1"/>
    <property type="molecule type" value="Genomic_DNA"/>
</dbReference>
<gene>
    <name evidence="2" type="ORF">CARN4_2008</name>
</gene>
<protein>
    <submittedName>
        <fullName evidence="2">Uncharacterized protein</fullName>
    </submittedName>
</protein>
<sequence length="58" mass="6314">MSTKFLAKLIRLWMLLTVLCLALSGRASVDLLNALVTEPGLMFVAGVLLTYAGFKARD</sequence>
<name>E6Q3D3_9ZZZZ</name>
<evidence type="ECO:0000256" key="1">
    <source>
        <dbReference type="SAM" id="Phobius"/>
    </source>
</evidence>
<accession>E6Q3D3</accession>
<keyword evidence="1" id="KW-0472">Membrane</keyword>
<keyword evidence="1" id="KW-0812">Transmembrane</keyword>
<keyword evidence="1" id="KW-1133">Transmembrane helix</keyword>
<proteinExistence type="predicted"/>
<dbReference type="AlphaFoldDB" id="E6Q3D3"/>
<feature type="transmembrane region" description="Helical" evidence="1">
    <location>
        <begin position="37"/>
        <end position="54"/>
    </location>
</feature>
<evidence type="ECO:0000313" key="2">
    <source>
        <dbReference type="EMBL" id="CBI01694.1"/>
    </source>
</evidence>
<reference evidence="2" key="1">
    <citation type="submission" date="2009-10" db="EMBL/GenBank/DDBJ databases">
        <title>Diversity of trophic interactions inside an arsenic-rich microbial ecosystem.</title>
        <authorList>
            <person name="Bertin P.N."/>
            <person name="Heinrich-Salmeron A."/>
            <person name="Pelletier E."/>
            <person name="Goulhen-Chollet F."/>
            <person name="Arsene-Ploetze F."/>
            <person name="Gallien S."/>
            <person name="Calteau A."/>
            <person name="Vallenet D."/>
            <person name="Casiot C."/>
            <person name="Chane-Woon-Ming B."/>
            <person name="Giloteaux L."/>
            <person name="Barakat M."/>
            <person name="Bonnefoy V."/>
            <person name="Bruneel O."/>
            <person name="Chandler M."/>
            <person name="Cleiss J."/>
            <person name="Duran R."/>
            <person name="Elbaz-Poulichet F."/>
            <person name="Fonknechten N."/>
            <person name="Lauga B."/>
            <person name="Mornico D."/>
            <person name="Ortet P."/>
            <person name="Schaeffer C."/>
            <person name="Siguier P."/>
            <person name="Alexander Thil Smith A."/>
            <person name="Van Dorsselaer A."/>
            <person name="Weissenbach J."/>
            <person name="Medigue C."/>
            <person name="Le Paslier D."/>
        </authorList>
    </citation>
    <scope>NUCLEOTIDE SEQUENCE</scope>
</reference>
<organism evidence="2">
    <name type="scientific">mine drainage metagenome</name>
    <dbReference type="NCBI Taxonomy" id="410659"/>
    <lineage>
        <taxon>unclassified sequences</taxon>
        <taxon>metagenomes</taxon>
        <taxon>ecological metagenomes</taxon>
    </lineage>
</organism>